<protein>
    <submittedName>
        <fullName evidence="2">Uncharacterized protein</fullName>
    </submittedName>
</protein>
<feature type="region of interest" description="Disordered" evidence="1">
    <location>
        <begin position="1"/>
        <end position="84"/>
    </location>
</feature>
<feature type="compositionally biased region" description="Polar residues" evidence="1">
    <location>
        <begin position="24"/>
        <end position="33"/>
    </location>
</feature>
<dbReference type="Proteomes" id="UP000324800">
    <property type="component" value="Unassembled WGS sequence"/>
</dbReference>
<evidence type="ECO:0000256" key="1">
    <source>
        <dbReference type="SAM" id="MobiDB-lite"/>
    </source>
</evidence>
<dbReference type="AlphaFoldDB" id="A0A5J4RRE1"/>
<reference evidence="2 3" key="1">
    <citation type="submission" date="2019-03" db="EMBL/GenBank/DDBJ databases">
        <title>Single cell metagenomics reveals metabolic interactions within the superorganism composed of flagellate Streblomastix strix and complex community of Bacteroidetes bacteria on its surface.</title>
        <authorList>
            <person name="Treitli S.C."/>
            <person name="Kolisko M."/>
            <person name="Husnik F."/>
            <person name="Keeling P."/>
            <person name="Hampl V."/>
        </authorList>
    </citation>
    <scope>NUCLEOTIDE SEQUENCE [LARGE SCALE GENOMIC DNA]</scope>
    <source>
        <strain evidence="2">ST1C</strain>
    </source>
</reference>
<feature type="non-terminal residue" evidence="2">
    <location>
        <position position="1"/>
    </location>
</feature>
<name>A0A5J4RRE1_9EUKA</name>
<feature type="compositionally biased region" description="Polar residues" evidence="1">
    <location>
        <begin position="55"/>
        <end position="75"/>
    </location>
</feature>
<dbReference type="EMBL" id="SNRW01041712">
    <property type="protein sequence ID" value="KAA6335845.1"/>
    <property type="molecule type" value="Genomic_DNA"/>
</dbReference>
<evidence type="ECO:0000313" key="3">
    <source>
        <dbReference type="Proteomes" id="UP000324800"/>
    </source>
</evidence>
<organism evidence="2 3">
    <name type="scientific">Streblomastix strix</name>
    <dbReference type="NCBI Taxonomy" id="222440"/>
    <lineage>
        <taxon>Eukaryota</taxon>
        <taxon>Metamonada</taxon>
        <taxon>Preaxostyla</taxon>
        <taxon>Oxymonadida</taxon>
        <taxon>Streblomastigidae</taxon>
        <taxon>Streblomastix</taxon>
    </lineage>
</organism>
<proteinExistence type="predicted"/>
<gene>
    <name evidence="2" type="ORF">EZS28_052927</name>
</gene>
<comment type="caution">
    <text evidence="2">The sequence shown here is derived from an EMBL/GenBank/DDBJ whole genome shotgun (WGS) entry which is preliminary data.</text>
</comment>
<accession>A0A5J4RRE1</accession>
<sequence>HRAIDNTGNEKNSEQAKDNITGGKENNQKSNNETQHEQESKLQDNGNIKPRETGSSHTSYPEQKLRNPNISQTKGQPPLITAPPELDYFKGKLQYPNKGCNQPMRMILEAKLVNQSPYSISPQRVQKYGPTTTLLTTSYPSRSREKKQIQPLLLKTSPQNILKATRSEQDLRN</sequence>
<evidence type="ECO:0000313" key="2">
    <source>
        <dbReference type="EMBL" id="KAA6335845.1"/>
    </source>
</evidence>
<feature type="compositionally biased region" description="Polar residues" evidence="1">
    <location>
        <begin position="1"/>
        <end position="10"/>
    </location>
</feature>